<protein>
    <submittedName>
        <fullName evidence="1">Uncharacterized protein</fullName>
    </submittedName>
</protein>
<dbReference type="Proteomes" id="UP000553706">
    <property type="component" value="Unassembled WGS sequence"/>
</dbReference>
<name>A0A840V8G8_9PROT</name>
<evidence type="ECO:0000313" key="1">
    <source>
        <dbReference type="EMBL" id="MBB5372248.1"/>
    </source>
</evidence>
<accession>A0A840V8G8</accession>
<sequence length="37" mass="3785">MATSRHPAGFSGLAADPPCGAPWPARCWSAPCPLFSA</sequence>
<dbReference type="EMBL" id="JACHFJ010000001">
    <property type="protein sequence ID" value="MBB5372248.1"/>
    <property type="molecule type" value="Genomic_DNA"/>
</dbReference>
<comment type="caution">
    <text evidence="1">The sequence shown here is derived from an EMBL/GenBank/DDBJ whole genome shotgun (WGS) entry which is preliminary data.</text>
</comment>
<proteinExistence type="predicted"/>
<dbReference type="AlphaFoldDB" id="A0A840V8G8"/>
<organism evidence="1 2">
    <name type="scientific">Acidocella aromatica</name>
    <dbReference type="NCBI Taxonomy" id="1303579"/>
    <lineage>
        <taxon>Bacteria</taxon>
        <taxon>Pseudomonadati</taxon>
        <taxon>Pseudomonadota</taxon>
        <taxon>Alphaproteobacteria</taxon>
        <taxon>Acetobacterales</taxon>
        <taxon>Acidocellaceae</taxon>
        <taxon>Acidocella</taxon>
    </lineage>
</organism>
<reference evidence="1 2" key="1">
    <citation type="submission" date="2020-08" db="EMBL/GenBank/DDBJ databases">
        <title>Genomic Encyclopedia of Type Strains, Phase IV (KMG-IV): sequencing the most valuable type-strain genomes for metagenomic binning, comparative biology and taxonomic classification.</title>
        <authorList>
            <person name="Goeker M."/>
        </authorList>
    </citation>
    <scope>NUCLEOTIDE SEQUENCE [LARGE SCALE GENOMIC DNA]</scope>
    <source>
        <strain evidence="1 2">DSM 27026</strain>
    </source>
</reference>
<keyword evidence="2" id="KW-1185">Reference proteome</keyword>
<evidence type="ECO:0000313" key="2">
    <source>
        <dbReference type="Proteomes" id="UP000553706"/>
    </source>
</evidence>
<gene>
    <name evidence="1" type="ORF">HNP71_000472</name>
</gene>